<proteinExistence type="predicted"/>
<keyword evidence="4" id="KW-1185">Reference proteome</keyword>
<dbReference type="InParanoid" id="F4BVV6"/>
<evidence type="ECO:0000256" key="1">
    <source>
        <dbReference type="ARBA" id="ARBA00023004"/>
    </source>
</evidence>
<dbReference type="PANTHER" id="PTHR42954:SF2">
    <property type="entry name" value="FE(2+) TRANSPORT PROTEIN A"/>
    <property type="match status" value="1"/>
</dbReference>
<dbReference type="KEGG" id="mcj:MCON_0352"/>
<dbReference type="AlphaFoldDB" id="F4BVV6"/>
<sequence length="58" mass="6274">MSSSGALRCRMMEMGLVKGAELEVVRLAPSGDPVEILLKGYSLALRKREAVNITLVVD</sequence>
<evidence type="ECO:0000313" key="3">
    <source>
        <dbReference type="EMBL" id="AEB67216.1"/>
    </source>
</evidence>
<dbReference type="SUPFAM" id="SSF50037">
    <property type="entry name" value="C-terminal domain of transcriptional repressors"/>
    <property type="match status" value="1"/>
</dbReference>
<dbReference type="PANTHER" id="PTHR42954">
    <property type="entry name" value="FE(2+) TRANSPORT PROTEIN A"/>
    <property type="match status" value="1"/>
</dbReference>
<dbReference type="Gene3D" id="2.30.30.90">
    <property type="match status" value="1"/>
</dbReference>
<evidence type="ECO:0000313" key="4">
    <source>
        <dbReference type="Proteomes" id="UP000007807"/>
    </source>
</evidence>
<dbReference type="InterPro" id="IPR038157">
    <property type="entry name" value="FeoA_core_dom"/>
</dbReference>
<dbReference type="EMBL" id="CP002565">
    <property type="protein sequence ID" value="AEB67216.1"/>
    <property type="molecule type" value="Genomic_DNA"/>
</dbReference>
<dbReference type="InterPro" id="IPR008988">
    <property type="entry name" value="Transcriptional_repressor_C"/>
</dbReference>
<accession>F4BVV6</accession>
<dbReference type="Proteomes" id="UP000007807">
    <property type="component" value="Chromosome"/>
</dbReference>
<dbReference type="GO" id="GO:0046914">
    <property type="term" value="F:transition metal ion binding"/>
    <property type="evidence" value="ECO:0007669"/>
    <property type="project" value="InterPro"/>
</dbReference>
<evidence type="ECO:0000259" key="2">
    <source>
        <dbReference type="SMART" id="SM00899"/>
    </source>
</evidence>
<reference evidence="3 4" key="1">
    <citation type="journal article" date="2011" name="J. Bacteriol.">
        <title>Complete genome sequence of Methanosaeta concilii, a specialist in aceticlastic methanogenesis.</title>
        <authorList>
            <person name="Barber R.D."/>
            <person name="Zhang L."/>
            <person name="Harnack M."/>
            <person name="Olson M.V."/>
            <person name="Kaul R."/>
            <person name="Ingram-Smith C."/>
            <person name="Smith K.S."/>
        </authorList>
    </citation>
    <scope>NUCLEOTIDE SEQUENCE [LARGE SCALE GENOMIC DNA]</scope>
    <source>
        <strain evidence="4">ATCC 5969 / DSM 3671 / JCM 10134 / NBRC 103675 / OCM 69 / GP-6</strain>
    </source>
</reference>
<feature type="domain" description="Ferrous iron transporter FeoA-like" evidence="2">
    <location>
        <begin position="1"/>
        <end position="57"/>
    </location>
</feature>
<dbReference type="SMART" id="SM00899">
    <property type="entry name" value="FeoA"/>
    <property type="match status" value="1"/>
</dbReference>
<dbReference type="STRING" id="990316.MCON_0352"/>
<dbReference type="HOGENOM" id="CLU_150646_13_2_2"/>
<dbReference type="InterPro" id="IPR052713">
    <property type="entry name" value="FeoA"/>
</dbReference>
<protein>
    <submittedName>
        <fullName evidence="3">FeoA domain protein</fullName>
    </submittedName>
</protein>
<organism evidence="3 4">
    <name type="scientific">Methanothrix soehngenii (strain ATCC 5969 / DSM 3671 / JCM 10134 / NBRC 103675 / OCM 69 / GP-6)</name>
    <name type="common">Methanosaeta concilii</name>
    <dbReference type="NCBI Taxonomy" id="990316"/>
    <lineage>
        <taxon>Archaea</taxon>
        <taxon>Methanobacteriati</taxon>
        <taxon>Methanobacteriota</taxon>
        <taxon>Stenosarchaea group</taxon>
        <taxon>Methanomicrobia</taxon>
        <taxon>Methanotrichales</taxon>
        <taxon>Methanotrichaceae</taxon>
        <taxon>Methanothrix</taxon>
    </lineage>
</organism>
<name>F4BVV6_METSG</name>
<gene>
    <name evidence="3" type="ordered locus">MCON_0352</name>
</gene>
<keyword evidence="1" id="KW-0408">Iron</keyword>
<dbReference type="Pfam" id="PF04023">
    <property type="entry name" value="FeoA"/>
    <property type="match status" value="1"/>
</dbReference>
<dbReference type="InterPro" id="IPR007167">
    <property type="entry name" value="Fe-transptr_FeoA-like"/>
</dbReference>